<accession>A0A926HPB7</accession>
<sequence>MAIKNLLNDLNDCPATLKKHHVGYRDIHDIVRATAVGTQLTATGIATSLYALEVAQKMLEMKGLFYKMNVINTSDLINYGSSLYLDANPLLILSRSGESAETVRLAHEPKGSRATISVTEGIGSTLSMCCKYMVGFSANETAFTNTKSFQLSIAYAVFAAKALGLPLMLTPQEYADEAAERVEKTLLCADHADRHIGKMMAEKNVLIIDGQGPLTGIVHQAVLDYQEIGTAAVASVGGVMRHGLIELTRREDAGVILMIPNDKAADIKVKLARDLIAAGTTVGIVAEEGVDLWKMKTIETVWIPKGHWGVTPIAFAAAMEKIYYYYARAKGLKDIKPTAVGKVTREE</sequence>
<comment type="catalytic activity">
    <reaction evidence="1">
        <text>D-fructose 6-phosphate + L-glutamine = D-glucosamine 6-phosphate + L-glutamate</text>
        <dbReference type="Rhea" id="RHEA:13237"/>
        <dbReference type="ChEBI" id="CHEBI:29985"/>
        <dbReference type="ChEBI" id="CHEBI:58359"/>
        <dbReference type="ChEBI" id="CHEBI:58725"/>
        <dbReference type="ChEBI" id="CHEBI:61527"/>
        <dbReference type="EC" id="2.6.1.16"/>
    </reaction>
</comment>
<keyword evidence="5" id="KW-1185">Reference proteome</keyword>
<comment type="caution">
    <text evidence="4">The sequence shown here is derived from an EMBL/GenBank/DDBJ whole genome shotgun (WGS) entry which is preliminary data.</text>
</comment>
<organism evidence="4 5">
    <name type="scientific">Gehongia tenuis</name>
    <dbReference type="NCBI Taxonomy" id="2763655"/>
    <lineage>
        <taxon>Bacteria</taxon>
        <taxon>Bacillati</taxon>
        <taxon>Bacillota</taxon>
        <taxon>Clostridia</taxon>
        <taxon>Christensenellales</taxon>
        <taxon>Christensenellaceae</taxon>
        <taxon>Gehongia</taxon>
    </lineage>
</organism>
<name>A0A926HPB7_9FIRM</name>
<dbReference type="GO" id="GO:0004360">
    <property type="term" value="F:glutamine-fructose-6-phosphate transaminase (isomerizing) activity"/>
    <property type="evidence" value="ECO:0007669"/>
    <property type="project" value="UniProtKB-EC"/>
</dbReference>
<dbReference type="GO" id="GO:0006002">
    <property type="term" value="P:fructose 6-phosphate metabolic process"/>
    <property type="evidence" value="ECO:0007669"/>
    <property type="project" value="TreeGrafter"/>
</dbReference>
<dbReference type="RefSeq" id="WP_249314499.1">
    <property type="nucleotide sequence ID" value="NZ_JACRSR010000001.1"/>
</dbReference>
<proteinExistence type="predicted"/>
<dbReference type="GO" id="GO:0006487">
    <property type="term" value="P:protein N-linked glycosylation"/>
    <property type="evidence" value="ECO:0007669"/>
    <property type="project" value="TreeGrafter"/>
</dbReference>
<dbReference type="Proteomes" id="UP000623172">
    <property type="component" value="Unassembled WGS sequence"/>
</dbReference>
<protein>
    <recommendedName>
        <fullName evidence="3">Glutamine--fructose-6-phosphate aminotransferase [isomerizing]</fullName>
        <ecNumber evidence="2">2.6.1.16</ecNumber>
    </recommendedName>
</protein>
<dbReference type="EMBL" id="JACRSR010000001">
    <property type="protein sequence ID" value="MBC8530525.1"/>
    <property type="molecule type" value="Genomic_DNA"/>
</dbReference>
<dbReference type="AlphaFoldDB" id="A0A926HPB7"/>
<dbReference type="PANTHER" id="PTHR10937">
    <property type="entry name" value="GLUCOSAMINE--FRUCTOSE-6-PHOSPHATE AMINOTRANSFERASE, ISOMERIZING"/>
    <property type="match status" value="1"/>
</dbReference>
<dbReference type="GO" id="GO:0006047">
    <property type="term" value="P:UDP-N-acetylglucosamine metabolic process"/>
    <property type="evidence" value="ECO:0007669"/>
    <property type="project" value="TreeGrafter"/>
</dbReference>
<dbReference type="InterPro" id="IPR046348">
    <property type="entry name" value="SIS_dom_sf"/>
</dbReference>
<evidence type="ECO:0000256" key="2">
    <source>
        <dbReference type="ARBA" id="ARBA00012916"/>
    </source>
</evidence>
<dbReference type="GO" id="GO:0097367">
    <property type="term" value="F:carbohydrate derivative binding"/>
    <property type="evidence" value="ECO:0007669"/>
    <property type="project" value="InterPro"/>
</dbReference>
<evidence type="ECO:0000256" key="1">
    <source>
        <dbReference type="ARBA" id="ARBA00001031"/>
    </source>
</evidence>
<evidence type="ECO:0000313" key="5">
    <source>
        <dbReference type="Proteomes" id="UP000623172"/>
    </source>
</evidence>
<reference evidence="4" key="1">
    <citation type="submission" date="2020-08" db="EMBL/GenBank/DDBJ databases">
        <title>Genome public.</title>
        <authorList>
            <person name="Liu C."/>
            <person name="Sun Q."/>
        </authorList>
    </citation>
    <scope>NUCLEOTIDE SEQUENCE</scope>
    <source>
        <strain evidence="4">NSJ-53</strain>
    </source>
</reference>
<dbReference type="Gene3D" id="3.40.50.10490">
    <property type="entry name" value="Glucose-6-phosphate isomerase like protein, domain 1"/>
    <property type="match status" value="2"/>
</dbReference>
<evidence type="ECO:0000313" key="4">
    <source>
        <dbReference type="EMBL" id="MBC8530525.1"/>
    </source>
</evidence>
<evidence type="ECO:0000256" key="3">
    <source>
        <dbReference type="ARBA" id="ARBA00016090"/>
    </source>
</evidence>
<dbReference type="PANTHER" id="PTHR10937:SF0">
    <property type="entry name" value="GLUTAMINE--FRUCTOSE-6-PHOSPHATE TRANSAMINASE (ISOMERIZING)"/>
    <property type="match status" value="1"/>
</dbReference>
<dbReference type="EC" id="2.6.1.16" evidence="2"/>
<dbReference type="SUPFAM" id="SSF53697">
    <property type="entry name" value="SIS domain"/>
    <property type="match status" value="1"/>
</dbReference>
<gene>
    <name evidence="4" type="ORF">H8696_01515</name>
</gene>